<comment type="caution">
    <text evidence="2">The sequence shown here is derived from an EMBL/GenBank/DDBJ whole genome shotgun (WGS) entry which is preliminary data.</text>
</comment>
<dbReference type="GO" id="GO:0010521">
    <property type="term" value="F:telomerase inhibitor activity"/>
    <property type="evidence" value="ECO:0007669"/>
    <property type="project" value="TreeGrafter"/>
</dbReference>
<dbReference type="Proteomes" id="UP000797356">
    <property type="component" value="Chromosome 6"/>
</dbReference>
<dbReference type="PANTHER" id="PTHR14513">
    <property type="entry name" value="PROTECTION OF TELOMERES 1"/>
    <property type="match status" value="1"/>
</dbReference>
<proteinExistence type="predicted"/>
<protein>
    <submittedName>
        <fullName evidence="2">Putative Protection of telomeres protein 1a</fullName>
    </submittedName>
</protein>
<dbReference type="EMBL" id="CM017877">
    <property type="protein sequence ID" value="KAG1347045.1"/>
    <property type="molecule type" value="Genomic_DNA"/>
</dbReference>
<evidence type="ECO:0000313" key="3">
    <source>
        <dbReference type="Proteomes" id="UP000797356"/>
    </source>
</evidence>
<name>A0A8K0IBS5_COCNU</name>
<dbReference type="PANTHER" id="PTHR14513:SF0">
    <property type="entry name" value="PROTECTION OF TELOMERES PROTEIN 1"/>
    <property type="match status" value="1"/>
</dbReference>
<sequence length="287" mass="33099">MKIHNGEFYCVYNKRFSSFALFEGKTAESFSAYQASTEYKATDHDNEFLSLLRTWLLNYPHGAVLNEYSLQLNRIKIGHVFDLICKVLHLCETSNGEWVLFVWDGTDTPPISFTMELDSEGKTPSPLHVEEFSLSREVLHAFPRVGTVLRSDMWKGAFQPSSKIHLLSDQDDTVLHRLKMYNDRITSNPKCQPFMSFPQPSDITDTEFRHAAFVTLMDSLTYPEVTHRCKCIVRVAAAYPWRGEDLRSPVDGHYRIRVTLEDPTARIHAYVYREDGVGFRFHFTLAA</sequence>
<feature type="domain" description="POT1A/B-like OB fold" evidence="1">
    <location>
        <begin position="200"/>
        <end position="279"/>
    </location>
</feature>
<dbReference type="InterPro" id="IPR012340">
    <property type="entry name" value="NA-bd_OB-fold"/>
</dbReference>
<dbReference type="AlphaFoldDB" id="A0A8K0IBS5"/>
<dbReference type="Pfam" id="PF25507">
    <property type="entry name" value="OB_POT1A"/>
    <property type="match status" value="1"/>
</dbReference>
<reference evidence="2" key="1">
    <citation type="journal article" date="2017" name="Gigascience">
        <title>The genome draft of coconut (Cocos nucifera).</title>
        <authorList>
            <person name="Xiao Y."/>
            <person name="Xu P."/>
            <person name="Fan H."/>
            <person name="Baudouin L."/>
            <person name="Xia W."/>
            <person name="Bocs S."/>
            <person name="Xu J."/>
            <person name="Li Q."/>
            <person name="Guo A."/>
            <person name="Zhou L."/>
            <person name="Li J."/>
            <person name="Wu Y."/>
            <person name="Ma Z."/>
            <person name="Armero A."/>
            <person name="Issali A.E."/>
            <person name="Liu N."/>
            <person name="Peng M."/>
            <person name="Yang Y."/>
        </authorList>
    </citation>
    <scope>NUCLEOTIDE SEQUENCE</scope>
    <source>
        <tissue evidence="2">Spear leaf of Hainan Tall coconut</tissue>
    </source>
</reference>
<dbReference type="GO" id="GO:0016233">
    <property type="term" value="P:telomere capping"/>
    <property type="evidence" value="ECO:0007669"/>
    <property type="project" value="TreeGrafter"/>
</dbReference>
<dbReference type="OrthoDB" id="2186770at2759"/>
<dbReference type="GO" id="GO:0098505">
    <property type="term" value="F:G-rich strand telomeric DNA binding"/>
    <property type="evidence" value="ECO:0007669"/>
    <property type="project" value="TreeGrafter"/>
</dbReference>
<dbReference type="SUPFAM" id="SSF50249">
    <property type="entry name" value="Nucleic acid-binding proteins"/>
    <property type="match status" value="2"/>
</dbReference>
<gene>
    <name evidence="2" type="ORF">COCNU_06G008740</name>
</gene>
<reference evidence="2" key="2">
    <citation type="submission" date="2019-07" db="EMBL/GenBank/DDBJ databases">
        <authorList>
            <person name="Yang Y."/>
            <person name="Bocs S."/>
            <person name="Baudouin L."/>
        </authorList>
    </citation>
    <scope>NUCLEOTIDE SEQUENCE</scope>
    <source>
        <tissue evidence="2">Spear leaf of Hainan Tall coconut</tissue>
    </source>
</reference>
<dbReference type="GO" id="GO:0000783">
    <property type="term" value="C:nuclear telomere cap complex"/>
    <property type="evidence" value="ECO:0007669"/>
    <property type="project" value="TreeGrafter"/>
</dbReference>
<organism evidence="2 3">
    <name type="scientific">Cocos nucifera</name>
    <name type="common">Coconut palm</name>
    <dbReference type="NCBI Taxonomy" id="13894"/>
    <lineage>
        <taxon>Eukaryota</taxon>
        <taxon>Viridiplantae</taxon>
        <taxon>Streptophyta</taxon>
        <taxon>Embryophyta</taxon>
        <taxon>Tracheophyta</taxon>
        <taxon>Spermatophyta</taxon>
        <taxon>Magnoliopsida</taxon>
        <taxon>Liliopsida</taxon>
        <taxon>Arecaceae</taxon>
        <taxon>Arecoideae</taxon>
        <taxon>Cocoseae</taxon>
        <taxon>Attaleinae</taxon>
        <taxon>Cocos</taxon>
    </lineage>
</organism>
<dbReference type="InterPro" id="IPR057620">
    <property type="entry name" value="POT1A/B-like_OB"/>
</dbReference>
<keyword evidence="3" id="KW-1185">Reference proteome</keyword>
<evidence type="ECO:0000313" key="2">
    <source>
        <dbReference type="EMBL" id="KAG1347045.1"/>
    </source>
</evidence>
<evidence type="ECO:0000259" key="1">
    <source>
        <dbReference type="Pfam" id="PF25507"/>
    </source>
</evidence>
<accession>A0A8K0IBS5</accession>
<dbReference type="InterPro" id="IPR028389">
    <property type="entry name" value="POT1"/>
</dbReference>
<dbReference type="GO" id="GO:0032210">
    <property type="term" value="P:regulation of telomere maintenance via telomerase"/>
    <property type="evidence" value="ECO:0007669"/>
    <property type="project" value="TreeGrafter"/>
</dbReference>
<dbReference type="Gene3D" id="2.40.50.140">
    <property type="entry name" value="Nucleic acid-binding proteins"/>
    <property type="match status" value="2"/>
</dbReference>